<feature type="non-terminal residue" evidence="1">
    <location>
        <position position="195"/>
    </location>
</feature>
<dbReference type="AlphaFoldDB" id="A0A0F9CMV8"/>
<comment type="caution">
    <text evidence="1">The sequence shown here is derived from an EMBL/GenBank/DDBJ whole genome shotgun (WGS) entry which is preliminary data.</text>
</comment>
<gene>
    <name evidence="1" type="ORF">LCGC14_2647540</name>
</gene>
<protein>
    <submittedName>
        <fullName evidence="1">Uncharacterized protein</fullName>
    </submittedName>
</protein>
<accession>A0A0F9CMV8</accession>
<proteinExistence type="predicted"/>
<name>A0A0F9CMV8_9ZZZZ</name>
<dbReference type="EMBL" id="LAZR01045822">
    <property type="protein sequence ID" value="KKK97961.1"/>
    <property type="molecule type" value="Genomic_DNA"/>
</dbReference>
<sequence>MLSEQKFKKYWDADSSYFTRDNVWQFFKPYLQQPFDREAYKELLRSLPHIIALNHVKELLDELETLHTGGSEPVSCVLPSGAVELLKELAALGSMERALDISSSAIGLSSRANAFGYLWDKPVCGTSKGSEPDFEKGKTVCFECGGSGQKGAEMCKHCKGTGLVCATCGGSRRKYFKNTSIAKISEPCLACMPEH</sequence>
<organism evidence="1">
    <name type="scientific">marine sediment metagenome</name>
    <dbReference type="NCBI Taxonomy" id="412755"/>
    <lineage>
        <taxon>unclassified sequences</taxon>
        <taxon>metagenomes</taxon>
        <taxon>ecological metagenomes</taxon>
    </lineage>
</organism>
<reference evidence="1" key="1">
    <citation type="journal article" date="2015" name="Nature">
        <title>Complex archaea that bridge the gap between prokaryotes and eukaryotes.</title>
        <authorList>
            <person name="Spang A."/>
            <person name="Saw J.H."/>
            <person name="Jorgensen S.L."/>
            <person name="Zaremba-Niedzwiedzka K."/>
            <person name="Martijn J."/>
            <person name="Lind A.E."/>
            <person name="van Eijk R."/>
            <person name="Schleper C."/>
            <person name="Guy L."/>
            <person name="Ettema T.J."/>
        </authorList>
    </citation>
    <scope>NUCLEOTIDE SEQUENCE</scope>
</reference>
<evidence type="ECO:0000313" key="1">
    <source>
        <dbReference type="EMBL" id="KKK97961.1"/>
    </source>
</evidence>